<evidence type="ECO:0000256" key="4">
    <source>
        <dbReference type="ARBA" id="ARBA00022729"/>
    </source>
</evidence>
<accession>A0A445APW8</accession>
<feature type="domain" description="LysM" evidence="14">
    <location>
        <begin position="122"/>
        <end position="168"/>
    </location>
</feature>
<evidence type="ECO:0000256" key="5">
    <source>
        <dbReference type="ARBA" id="ARBA00022741"/>
    </source>
</evidence>
<dbReference type="STRING" id="3818.A0A445APW8"/>
<evidence type="ECO:0000256" key="11">
    <source>
        <dbReference type="SAM" id="Phobius"/>
    </source>
</evidence>
<comment type="caution">
    <text evidence="15">The sequence shown here is derived from an EMBL/GenBank/DDBJ whole genome shotgun (WGS) entry which is preliminary data.</text>
</comment>
<dbReference type="GO" id="GO:0051707">
    <property type="term" value="P:response to other organism"/>
    <property type="evidence" value="ECO:0007669"/>
    <property type="project" value="UniProtKB-ARBA"/>
</dbReference>
<reference evidence="15 16" key="1">
    <citation type="submission" date="2019-01" db="EMBL/GenBank/DDBJ databases">
        <title>Sequencing of cultivated peanut Arachis hypogaea provides insights into genome evolution and oil improvement.</title>
        <authorList>
            <person name="Chen X."/>
        </authorList>
    </citation>
    <scope>NUCLEOTIDE SEQUENCE [LARGE SCALE GENOMIC DNA]</scope>
    <source>
        <strain evidence="16">cv. Fuhuasheng</strain>
        <tissue evidence="15">Leaves</tissue>
    </source>
</reference>
<keyword evidence="7 11" id="KW-1133">Transmembrane helix</keyword>
<dbReference type="InterPro" id="IPR000719">
    <property type="entry name" value="Prot_kinase_dom"/>
</dbReference>
<keyword evidence="5" id="KW-0547">Nucleotide-binding</keyword>
<dbReference type="FunFam" id="1.10.510.10:FF:000468">
    <property type="entry name" value="PTI1-like tyrosine-protein kinase 3"/>
    <property type="match status" value="1"/>
</dbReference>
<dbReference type="InterPro" id="IPR011009">
    <property type="entry name" value="Kinase-like_dom_sf"/>
</dbReference>
<comment type="subcellular location">
    <subcellularLocation>
        <location evidence="1">Cell membrane</location>
        <topology evidence="1">Single-pass membrane protein</topology>
    </subcellularLocation>
</comment>
<dbReference type="Pfam" id="PF23473">
    <property type="entry name" value="LysM3_LYK4_5"/>
    <property type="match status" value="1"/>
</dbReference>
<evidence type="ECO:0008006" key="17">
    <source>
        <dbReference type="Google" id="ProtNLM"/>
    </source>
</evidence>
<keyword evidence="2" id="KW-1003">Cell membrane</keyword>
<dbReference type="SMART" id="SM00220">
    <property type="entry name" value="S_TKc"/>
    <property type="match status" value="1"/>
</dbReference>
<evidence type="ECO:0000256" key="9">
    <source>
        <dbReference type="ARBA" id="ARBA00023157"/>
    </source>
</evidence>
<dbReference type="Proteomes" id="UP000289738">
    <property type="component" value="Chromosome B01"/>
</dbReference>
<evidence type="ECO:0000256" key="6">
    <source>
        <dbReference type="ARBA" id="ARBA00022840"/>
    </source>
</evidence>
<evidence type="ECO:0000256" key="12">
    <source>
        <dbReference type="SAM" id="SignalP"/>
    </source>
</evidence>
<evidence type="ECO:0000256" key="1">
    <source>
        <dbReference type="ARBA" id="ARBA00004162"/>
    </source>
</evidence>
<proteinExistence type="predicted"/>
<feature type="compositionally biased region" description="Pro residues" evidence="10">
    <location>
        <begin position="247"/>
        <end position="261"/>
    </location>
</feature>
<dbReference type="InterPro" id="IPR018392">
    <property type="entry name" value="LysM"/>
</dbReference>
<dbReference type="InterPro" id="IPR056561">
    <property type="entry name" value="NFP_LYK_LysM1"/>
</dbReference>
<dbReference type="OrthoDB" id="4062651at2759"/>
<keyword evidence="16" id="KW-1185">Reference proteome</keyword>
<evidence type="ECO:0000256" key="7">
    <source>
        <dbReference type="ARBA" id="ARBA00022989"/>
    </source>
</evidence>
<dbReference type="Gene3D" id="3.30.200.20">
    <property type="entry name" value="Phosphorylase Kinase, domain 1"/>
    <property type="match status" value="1"/>
</dbReference>
<evidence type="ECO:0000259" key="13">
    <source>
        <dbReference type="PROSITE" id="PS50011"/>
    </source>
</evidence>
<sequence length="640" mass="71259">MQSFTIIIHVLTLSLLYHFYVILAQQPYIGVATTACSQTLNSNSILGYTCNGLKPSCQSYLTFESQINYNSVPTISSLLNIDPTQLSKANSVSQNATFEINKLVIVPVNCSCFANQYYQYNTSYKVQSGDNYFIIANNTFEGLSTCQAMKDQNKIDELKLSPGDKLRVPLRCACPTKNQTEKGFKYLLSYLVSFGDDVSHISERFGVTIETILEANSLSSQKPTINPFTTLLVPLQEKPSSSQTVMTPPPPSLSPSQPPPSSSGGSSSKTWVYVVVGVVGGVVLVLVLFSIIFRKHFHKIRKKKKKGNSVIVSKSFEAIEKQQGKKLEEDSETLSEIISDIAQSFKVYKFKELQSATNDFSSELLIKGSVYRGLINGDLAAIKKINRDVSKEVQLLNKVNHSNVIRLSGVSFNEGHWYLVYEYAANGPLSDCIFMENGQFLSWKQRIKIALDVATGLDYLHSFTSPPFIHKDLKCDNILLDADFRAKIANFGLARSIQGEEDEFSMTRHIVGTRNYMAPEYLQNGIVSTKLDVYAFGVMVVEILTGRDVAAIYAEYDKKNLEEILSSIVKEEGDHERLKEFMDPSLKGNYATEHAVFIIGMIEKCIKKDPASRPSMQDIVSSLSKALDSLNWESLVNISG</sequence>
<dbReference type="Pfam" id="PF23472">
    <property type="entry name" value="LysM2_CERK1_LYK3_4_5"/>
    <property type="match status" value="1"/>
</dbReference>
<keyword evidence="9" id="KW-1015">Disulfide bond</keyword>
<dbReference type="PANTHER" id="PTHR45927:SF11">
    <property type="entry name" value="LYSM DOMAIN RECEPTOR-LIKE KINASE 4"/>
    <property type="match status" value="1"/>
</dbReference>
<dbReference type="PANTHER" id="PTHR45927">
    <property type="entry name" value="LYSM-DOMAIN RECEPTOR-LIKE KINASE-RELATED"/>
    <property type="match status" value="1"/>
</dbReference>
<evidence type="ECO:0000313" key="15">
    <source>
        <dbReference type="EMBL" id="RYR28434.1"/>
    </source>
</evidence>
<keyword evidence="3 11" id="KW-0812">Transmembrane</keyword>
<dbReference type="InterPro" id="IPR036779">
    <property type="entry name" value="LysM_dom_sf"/>
</dbReference>
<keyword evidence="4 12" id="KW-0732">Signal</keyword>
<feature type="domain" description="Protein kinase" evidence="13">
    <location>
        <begin position="286"/>
        <end position="627"/>
    </location>
</feature>
<dbReference type="InterPro" id="IPR008271">
    <property type="entry name" value="Ser/Thr_kinase_AS"/>
</dbReference>
<organism evidence="15 16">
    <name type="scientific">Arachis hypogaea</name>
    <name type="common">Peanut</name>
    <dbReference type="NCBI Taxonomy" id="3818"/>
    <lineage>
        <taxon>Eukaryota</taxon>
        <taxon>Viridiplantae</taxon>
        <taxon>Streptophyta</taxon>
        <taxon>Embryophyta</taxon>
        <taxon>Tracheophyta</taxon>
        <taxon>Spermatophyta</taxon>
        <taxon>Magnoliopsida</taxon>
        <taxon>eudicotyledons</taxon>
        <taxon>Gunneridae</taxon>
        <taxon>Pentapetalae</taxon>
        <taxon>rosids</taxon>
        <taxon>fabids</taxon>
        <taxon>Fabales</taxon>
        <taxon>Fabaceae</taxon>
        <taxon>Papilionoideae</taxon>
        <taxon>50 kb inversion clade</taxon>
        <taxon>dalbergioids sensu lato</taxon>
        <taxon>Dalbergieae</taxon>
        <taxon>Pterocarpus clade</taxon>
        <taxon>Arachis</taxon>
    </lineage>
</organism>
<dbReference type="PROSITE" id="PS00108">
    <property type="entry name" value="PROTEIN_KINASE_ST"/>
    <property type="match status" value="1"/>
</dbReference>
<evidence type="ECO:0000313" key="16">
    <source>
        <dbReference type="Proteomes" id="UP000289738"/>
    </source>
</evidence>
<evidence type="ECO:0000256" key="3">
    <source>
        <dbReference type="ARBA" id="ARBA00022692"/>
    </source>
</evidence>
<dbReference type="Gene3D" id="1.10.510.10">
    <property type="entry name" value="Transferase(Phosphotransferase) domain 1"/>
    <property type="match status" value="1"/>
</dbReference>
<dbReference type="GO" id="GO:0005524">
    <property type="term" value="F:ATP binding"/>
    <property type="evidence" value="ECO:0007669"/>
    <property type="project" value="UniProtKB-KW"/>
</dbReference>
<feature type="region of interest" description="Disordered" evidence="10">
    <location>
        <begin position="239"/>
        <end position="265"/>
    </location>
</feature>
<feature type="transmembrane region" description="Helical" evidence="11">
    <location>
        <begin position="271"/>
        <end position="293"/>
    </location>
</feature>
<dbReference type="EMBL" id="SDMP01000011">
    <property type="protein sequence ID" value="RYR28434.1"/>
    <property type="molecule type" value="Genomic_DNA"/>
</dbReference>
<dbReference type="SUPFAM" id="SSF56112">
    <property type="entry name" value="Protein kinase-like (PK-like)"/>
    <property type="match status" value="1"/>
</dbReference>
<feature type="chain" id="PRO_5019031318" description="LysM domain receptor-like kinase" evidence="12">
    <location>
        <begin position="25"/>
        <end position="640"/>
    </location>
</feature>
<dbReference type="Gene3D" id="3.10.350.10">
    <property type="entry name" value="LysM domain"/>
    <property type="match status" value="2"/>
</dbReference>
<dbReference type="PROSITE" id="PS50011">
    <property type="entry name" value="PROTEIN_KINASE_DOM"/>
    <property type="match status" value="1"/>
</dbReference>
<feature type="domain" description="LysM" evidence="14">
    <location>
        <begin position="188"/>
        <end position="233"/>
    </location>
</feature>
<evidence type="ECO:0000256" key="8">
    <source>
        <dbReference type="ARBA" id="ARBA00023136"/>
    </source>
</evidence>
<dbReference type="PROSITE" id="PS51782">
    <property type="entry name" value="LYSM"/>
    <property type="match status" value="2"/>
</dbReference>
<keyword evidence="6" id="KW-0067">ATP-binding</keyword>
<dbReference type="InterPro" id="IPR056562">
    <property type="entry name" value="LysM2_CERK1_LYK3_4_5"/>
</dbReference>
<keyword evidence="8 11" id="KW-0472">Membrane</keyword>
<dbReference type="SMART" id="SM00257">
    <property type="entry name" value="LysM"/>
    <property type="match status" value="2"/>
</dbReference>
<dbReference type="Pfam" id="PF00069">
    <property type="entry name" value="Pkinase"/>
    <property type="match status" value="1"/>
</dbReference>
<evidence type="ECO:0000256" key="10">
    <source>
        <dbReference type="SAM" id="MobiDB-lite"/>
    </source>
</evidence>
<dbReference type="GO" id="GO:0004672">
    <property type="term" value="F:protein kinase activity"/>
    <property type="evidence" value="ECO:0007669"/>
    <property type="project" value="InterPro"/>
</dbReference>
<dbReference type="InterPro" id="IPR056563">
    <property type="entry name" value="LysM3_LYK4_5"/>
</dbReference>
<protein>
    <recommendedName>
        <fullName evidence="17">LysM domain receptor-like kinase</fullName>
    </recommendedName>
</protein>
<dbReference type="AlphaFoldDB" id="A0A445APW8"/>
<dbReference type="InterPro" id="IPR052611">
    <property type="entry name" value="Plant_RLK_LysM"/>
</dbReference>
<dbReference type="GO" id="GO:0005886">
    <property type="term" value="C:plasma membrane"/>
    <property type="evidence" value="ECO:0007669"/>
    <property type="project" value="UniProtKB-SubCell"/>
</dbReference>
<evidence type="ECO:0000256" key="2">
    <source>
        <dbReference type="ARBA" id="ARBA00022475"/>
    </source>
</evidence>
<feature type="signal peptide" evidence="12">
    <location>
        <begin position="1"/>
        <end position="24"/>
    </location>
</feature>
<dbReference type="Pfam" id="PF23446">
    <property type="entry name" value="LysM1_NFP_LYK"/>
    <property type="match status" value="1"/>
</dbReference>
<evidence type="ECO:0000259" key="14">
    <source>
        <dbReference type="PROSITE" id="PS51782"/>
    </source>
</evidence>
<name>A0A445APW8_ARAHY</name>
<gene>
    <name evidence="15" type="ORF">Ahy_B01g052560</name>
</gene>